<feature type="compositionally biased region" description="Acidic residues" evidence="1">
    <location>
        <begin position="65"/>
        <end position="78"/>
    </location>
</feature>
<accession>A0ABM0JNC0</accession>
<reference evidence="3" key="1">
    <citation type="submission" date="2025-08" db="UniProtKB">
        <authorList>
            <consortium name="RefSeq"/>
        </authorList>
    </citation>
    <scope>IDENTIFICATION</scope>
</reference>
<dbReference type="RefSeq" id="XP_005097721.2">
    <property type="nucleotide sequence ID" value="XM_005097664.2"/>
</dbReference>
<feature type="region of interest" description="Disordered" evidence="1">
    <location>
        <begin position="131"/>
        <end position="186"/>
    </location>
</feature>
<feature type="compositionally biased region" description="Basic and acidic residues" evidence="1">
    <location>
        <begin position="79"/>
        <end position="88"/>
    </location>
</feature>
<feature type="compositionally biased region" description="Basic and acidic residues" evidence="1">
    <location>
        <begin position="131"/>
        <end position="170"/>
    </location>
</feature>
<sequence>MLGMYGPPHGLEPRLPPPTSEAENKPLNLQVNGHSKDKMSEGSRSDDDADVDADVDDDVKLSDDDRPDDDLDESYDSSDEYHSGESAKMRQAAPPGNPFTADNGDTPYADFESFVVKFNTVVRALVDTAKSMERRIGDEKNELSDQLAKEKERRQELEKEMHEEKKKREVTPPITERSSSSSASARRDAIYDTFASATHHTPTSSAIKFPFHSMVSTPPDA</sequence>
<feature type="compositionally biased region" description="Acidic residues" evidence="1">
    <location>
        <begin position="47"/>
        <end position="57"/>
    </location>
</feature>
<dbReference type="Proteomes" id="UP000694888">
    <property type="component" value="Unplaced"/>
</dbReference>
<evidence type="ECO:0000256" key="1">
    <source>
        <dbReference type="SAM" id="MobiDB-lite"/>
    </source>
</evidence>
<proteinExistence type="predicted"/>
<keyword evidence="2" id="KW-1185">Reference proteome</keyword>
<evidence type="ECO:0000313" key="2">
    <source>
        <dbReference type="Proteomes" id="UP000694888"/>
    </source>
</evidence>
<dbReference type="GeneID" id="101858626"/>
<feature type="compositionally biased region" description="Basic and acidic residues" evidence="1">
    <location>
        <begin position="34"/>
        <end position="46"/>
    </location>
</feature>
<feature type="region of interest" description="Disordered" evidence="1">
    <location>
        <begin position="1"/>
        <end position="106"/>
    </location>
</feature>
<protein>
    <submittedName>
        <fullName evidence="3">Uncharacterized protein LOC101858626</fullName>
    </submittedName>
</protein>
<evidence type="ECO:0000313" key="3">
    <source>
        <dbReference type="RefSeq" id="XP_005097721.2"/>
    </source>
</evidence>
<name>A0ABM0JNC0_APLCA</name>
<gene>
    <name evidence="3" type="primary">LOC101858626</name>
</gene>
<organism evidence="2 3">
    <name type="scientific">Aplysia californica</name>
    <name type="common">California sea hare</name>
    <dbReference type="NCBI Taxonomy" id="6500"/>
    <lineage>
        <taxon>Eukaryota</taxon>
        <taxon>Metazoa</taxon>
        <taxon>Spiralia</taxon>
        <taxon>Lophotrochozoa</taxon>
        <taxon>Mollusca</taxon>
        <taxon>Gastropoda</taxon>
        <taxon>Heterobranchia</taxon>
        <taxon>Euthyneura</taxon>
        <taxon>Tectipleura</taxon>
        <taxon>Aplysiida</taxon>
        <taxon>Aplysioidea</taxon>
        <taxon>Aplysiidae</taxon>
        <taxon>Aplysia</taxon>
    </lineage>
</organism>